<evidence type="ECO:0000313" key="13">
    <source>
        <dbReference type="Proteomes" id="UP000245728"/>
    </source>
</evidence>
<dbReference type="GO" id="GO:0044874">
    <property type="term" value="P:lipoprotein localization to outer membrane"/>
    <property type="evidence" value="ECO:0007669"/>
    <property type="project" value="UniProtKB-UniRule"/>
</dbReference>
<keyword evidence="13" id="KW-1185">Reference proteome</keyword>
<keyword evidence="6 10" id="KW-0732">Signal</keyword>
<keyword evidence="7 10" id="KW-0574">Periplasm</keyword>
<dbReference type="HAMAP" id="MF_00240">
    <property type="entry name" value="LolA"/>
    <property type="match status" value="1"/>
</dbReference>
<dbReference type="Pfam" id="PF03548">
    <property type="entry name" value="LolA"/>
    <property type="match status" value="1"/>
</dbReference>
<accession>A0A2S2E2Y6</accession>
<feature type="chain" id="PRO_5015791454" description="Outer-membrane lipoprotein carrier protein" evidence="10">
    <location>
        <begin position="19"/>
        <end position="200"/>
    </location>
</feature>
<comment type="subunit">
    <text evidence="3 10">Monomer.</text>
</comment>
<dbReference type="InterPro" id="IPR018323">
    <property type="entry name" value="OM_lipoprot_carrier_LolA_Pbac"/>
</dbReference>
<keyword evidence="5 10" id="KW-0813">Transport</keyword>
<organism evidence="12 13">
    <name type="scientific">Saliniradius amylolyticus</name>
    <dbReference type="NCBI Taxonomy" id="2183582"/>
    <lineage>
        <taxon>Bacteria</taxon>
        <taxon>Pseudomonadati</taxon>
        <taxon>Pseudomonadota</taxon>
        <taxon>Gammaproteobacteria</taxon>
        <taxon>Alteromonadales</taxon>
        <taxon>Alteromonadaceae</taxon>
        <taxon>Saliniradius</taxon>
    </lineage>
</organism>
<proteinExistence type="inferred from homology"/>
<dbReference type="NCBIfam" id="TIGR00547">
    <property type="entry name" value="lolA"/>
    <property type="match status" value="1"/>
</dbReference>
<evidence type="ECO:0000256" key="1">
    <source>
        <dbReference type="ARBA" id="ARBA00004418"/>
    </source>
</evidence>
<feature type="signal peptide" evidence="10">
    <location>
        <begin position="1"/>
        <end position="18"/>
    </location>
</feature>
<evidence type="ECO:0000256" key="2">
    <source>
        <dbReference type="ARBA" id="ARBA00007615"/>
    </source>
</evidence>
<evidence type="ECO:0000256" key="9">
    <source>
        <dbReference type="ARBA" id="ARBA00023186"/>
    </source>
</evidence>
<keyword evidence="12" id="KW-0449">Lipoprotein</keyword>
<dbReference type="InterPro" id="IPR029046">
    <property type="entry name" value="LolA/LolB/LppX"/>
</dbReference>
<evidence type="ECO:0000256" key="6">
    <source>
        <dbReference type="ARBA" id="ARBA00022729"/>
    </source>
</evidence>
<dbReference type="CDD" id="cd16325">
    <property type="entry name" value="LolA"/>
    <property type="match status" value="1"/>
</dbReference>
<name>A0A2S2E2Y6_9ALTE</name>
<dbReference type="InterPro" id="IPR004564">
    <property type="entry name" value="OM_lipoprot_carrier_LolA-like"/>
</dbReference>
<dbReference type="PANTHER" id="PTHR35869:SF1">
    <property type="entry name" value="OUTER-MEMBRANE LIPOPROTEIN CARRIER PROTEIN"/>
    <property type="match status" value="1"/>
</dbReference>
<evidence type="ECO:0000256" key="8">
    <source>
        <dbReference type="ARBA" id="ARBA00022927"/>
    </source>
</evidence>
<feature type="coiled-coil region" evidence="11">
    <location>
        <begin position="15"/>
        <end position="42"/>
    </location>
</feature>
<keyword evidence="9 10" id="KW-0143">Chaperone</keyword>
<sequence precursor="true">MKKLLLSCALFFSSLAAAEGAKEALEQKLDALNTYQAEFKQTVTDAENTVIQQAEGLLQLQKPNQLRWELYAPNDTIVIADGDTVWHIDPFVEQVVAMNQSEAVQNNPLVLLAQRDPDTWAQFNVSRDDSDFVVASRSDDSHIAQLRIRFDDNTLSKLTMLDRQQQTSEFDFYNIQQNVLLEQGLFNYNLAKGYELDDQR</sequence>
<evidence type="ECO:0000256" key="3">
    <source>
        <dbReference type="ARBA" id="ARBA00011245"/>
    </source>
</evidence>
<dbReference type="GO" id="GO:0042953">
    <property type="term" value="P:lipoprotein transport"/>
    <property type="evidence" value="ECO:0007669"/>
    <property type="project" value="InterPro"/>
</dbReference>
<protein>
    <recommendedName>
        <fullName evidence="4 10">Outer-membrane lipoprotein carrier protein</fullName>
    </recommendedName>
</protein>
<dbReference type="GO" id="GO:0030288">
    <property type="term" value="C:outer membrane-bounded periplasmic space"/>
    <property type="evidence" value="ECO:0007669"/>
    <property type="project" value="TreeGrafter"/>
</dbReference>
<evidence type="ECO:0000256" key="10">
    <source>
        <dbReference type="HAMAP-Rule" id="MF_00240"/>
    </source>
</evidence>
<keyword evidence="8 10" id="KW-0653">Protein transport</keyword>
<gene>
    <name evidence="10" type="primary">lolA</name>
    <name evidence="12" type="ORF">HMF8227_01534</name>
</gene>
<dbReference type="EMBL" id="CP029347">
    <property type="protein sequence ID" value="AWL12008.1"/>
    <property type="molecule type" value="Genomic_DNA"/>
</dbReference>
<evidence type="ECO:0000256" key="5">
    <source>
        <dbReference type="ARBA" id="ARBA00022448"/>
    </source>
</evidence>
<evidence type="ECO:0000256" key="11">
    <source>
        <dbReference type="SAM" id="Coils"/>
    </source>
</evidence>
<comment type="function">
    <text evidence="10">Participates in the translocation of lipoproteins from the inner membrane to the outer membrane. Only forms a complex with a lipoprotein if the residue after the N-terminal Cys is not an aspartate (The Asp acts as a targeting signal to indicate that the lipoprotein should stay in the inner membrane).</text>
</comment>
<keyword evidence="11" id="KW-0175">Coiled coil</keyword>
<dbReference type="Gene3D" id="2.50.20.10">
    <property type="entry name" value="Lipoprotein localisation LolA/LolB/LppX"/>
    <property type="match status" value="1"/>
</dbReference>
<comment type="similarity">
    <text evidence="2 10">Belongs to the LolA family.</text>
</comment>
<comment type="subcellular location">
    <subcellularLocation>
        <location evidence="1 10">Periplasm</location>
    </subcellularLocation>
</comment>
<evidence type="ECO:0000256" key="7">
    <source>
        <dbReference type="ARBA" id="ARBA00022764"/>
    </source>
</evidence>
<dbReference type="AlphaFoldDB" id="A0A2S2E2Y6"/>
<dbReference type="RefSeq" id="WP_162558545.1">
    <property type="nucleotide sequence ID" value="NZ_CP029347.1"/>
</dbReference>
<dbReference type="PANTHER" id="PTHR35869">
    <property type="entry name" value="OUTER-MEMBRANE LIPOPROTEIN CARRIER PROTEIN"/>
    <property type="match status" value="1"/>
</dbReference>
<dbReference type="Proteomes" id="UP000245728">
    <property type="component" value="Chromosome"/>
</dbReference>
<evidence type="ECO:0000313" key="12">
    <source>
        <dbReference type="EMBL" id="AWL12008.1"/>
    </source>
</evidence>
<dbReference type="KEGG" id="salh:HMF8227_01534"/>
<evidence type="ECO:0000256" key="4">
    <source>
        <dbReference type="ARBA" id="ARBA00014035"/>
    </source>
</evidence>
<reference evidence="12 13" key="1">
    <citation type="submission" date="2018-05" db="EMBL/GenBank/DDBJ databases">
        <title>Salinimonas sp. HMF8227 Genome sequencing and assembly.</title>
        <authorList>
            <person name="Kang H."/>
            <person name="Kang J."/>
            <person name="Cha I."/>
            <person name="Kim H."/>
            <person name="Joh K."/>
        </authorList>
    </citation>
    <scope>NUCLEOTIDE SEQUENCE [LARGE SCALE GENOMIC DNA]</scope>
    <source>
        <strain evidence="12 13">HMF8227</strain>
    </source>
</reference>
<dbReference type="SUPFAM" id="SSF89392">
    <property type="entry name" value="Prokaryotic lipoproteins and lipoprotein localization factors"/>
    <property type="match status" value="1"/>
</dbReference>